<dbReference type="SUPFAM" id="SSF88946">
    <property type="entry name" value="Sigma2 domain of RNA polymerase sigma factors"/>
    <property type="match status" value="1"/>
</dbReference>
<dbReference type="NCBIfam" id="TIGR02937">
    <property type="entry name" value="sigma70-ECF"/>
    <property type="match status" value="1"/>
</dbReference>
<evidence type="ECO:0000256" key="3">
    <source>
        <dbReference type="ARBA" id="ARBA00023082"/>
    </source>
</evidence>
<evidence type="ECO:0000256" key="4">
    <source>
        <dbReference type="ARBA" id="ARBA00023163"/>
    </source>
</evidence>
<dbReference type="RefSeq" id="WP_106775476.1">
    <property type="nucleotide sequence ID" value="NZ_PXYK01000045.1"/>
</dbReference>
<protein>
    <submittedName>
        <fullName evidence="7">RNA polymerase subunit sigma-70</fullName>
    </submittedName>
</protein>
<feature type="domain" description="RNA polymerase sigma factor 70 region 4 type 2" evidence="5">
    <location>
        <begin position="102"/>
        <end position="153"/>
    </location>
</feature>
<dbReference type="InterPro" id="IPR013325">
    <property type="entry name" value="RNA_pol_sigma_r2"/>
</dbReference>
<keyword evidence="4" id="KW-0804">Transcription</keyword>
<dbReference type="PANTHER" id="PTHR43133:SF25">
    <property type="entry name" value="RNA POLYMERASE SIGMA FACTOR RFAY-RELATED"/>
    <property type="match status" value="1"/>
</dbReference>
<dbReference type="InterPro" id="IPR013249">
    <property type="entry name" value="RNA_pol_sigma70_r4_t2"/>
</dbReference>
<evidence type="ECO:0000259" key="5">
    <source>
        <dbReference type="Pfam" id="PF08281"/>
    </source>
</evidence>
<dbReference type="Gene3D" id="1.10.1740.10">
    <property type="match status" value="1"/>
</dbReference>
<comment type="caution">
    <text evidence="7">The sequence shown here is derived from an EMBL/GenBank/DDBJ whole genome shotgun (WGS) entry which is preliminary data.</text>
</comment>
<keyword evidence="3" id="KW-0731">Sigma factor</keyword>
<dbReference type="InterPro" id="IPR039425">
    <property type="entry name" value="RNA_pol_sigma-70-like"/>
</dbReference>
<dbReference type="GO" id="GO:0016987">
    <property type="term" value="F:sigma factor activity"/>
    <property type="evidence" value="ECO:0007669"/>
    <property type="project" value="UniProtKB-KW"/>
</dbReference>
<dbReference type="InterPro" id="IPR014284">
    <property type="entry name" value="RNA_pol_sigma-70_dom"/>
</dbReference>
<proteinExistence type="inferred from homology"/>
<dbReference type="PANTHER" id="PTHR43133">
    <property type="entry name" value="RNA POLYMERASE ECF-TYPE SIGMA FACTO"/>
    <property type="match status" value="1"/>
</dbReference>
<comment type="similarity">
    <text evidence="1">Belongs to the sigma-70 factor family. ECF subfamily.</text>
</comment>
<evidence type="ECO:0000313" key="8">
    <source>
        <dbReference type="Proteomes" id="UP000241229"/>
    </source>
</evidence>
<dbReference type="InterPro" id="IPR053866">
    <property type="entry name" value="PhyR_sigma2"/>
</dbReference>
<evidence type="ECO:0000256" key="1">
    <source>
        <dbReference type="ARBA" id="ARBA00010641"/>
    </source>
</evidence>
<dbReference type="Pfam" id="PF22029">
    <property type="entry name" value="PhyR_sigma2"/>
    <property type="match status" value="1"/>
</dbReference>
<dbReference type="SUPFAM" id="SSF88659">
    <property type="entry name" value="Sigma3 and sigma4 domains of RNA polymerase sigma factors"/>
    <property type="match status" value="1"/>
</dbReference>
<dbReference type="AlphaFoldDB" id="A0A2P7RLI5"/>
<evidence type="ECO:0000256" key="2">
    <source>
        <dbReference type="ARBA" id="ARBA00023015"/>
    </source>
</evidence>
<sequence>MDDRRRAILEEIPRLRRYARALLRDADRADDLVQDCLERALGHLDNWRTGESPRKWLFTIMHHLFVDQMRREKRRGEAAMLPLDGHEAMSVAADQTEDAASREVLQALQAISPERRAAILMVSVEGFSYAEASVILGVPAGTLMSRIARGRDDLRALLEDGARRRSIRVVDR</sequence>
<dbReference type="OrthoDB" id="9797134at2"/>
<dbReference type="EMBL" id="PXYK01000045">
    <property type="protein sequence ID" value="PSJ51025.1"/>
    <property type="molecule type" value="Genomic_DNA"/>
</dbReference>
<accession>A0A2P7RLI5</accession>
<feature type="domain" description="PhyR sigma2" evidence="6">
    <location>
        <begin position="8"/>
        <end position="62"/>
    </location>
</feature>
<dbReference type="GO" id="GO:0003677">
    <property type="term" value="F:DNA binding"/>
    <property type="evidence" value="ECO:0007669"/>
    <property type="project" value="InterPro"/>
</dbReference>
<dbReference type="InterPro" id="IPR013324">
    <property type="entry name" value="RNA_pol_sigma_r3/r4-like"/>
</dbReference>
<organism evidence="7 8">
    <name type="scientific">Kumtagia ephedrae</name>
    <dbReference type="NCBI Taxonomy" id="2116701"/>
    <lineage>
        <taxon>Bacteria</taxon>
        <taxon>Pseudomonadati</taxon>
        <taxon>Pseudomonadota</taxon>
        <taxon>Alphaproteobacteria</taxon>
        <taxon>Hyphomicrobiales</taxon>
        <taxon>Phyllobacteriaceae</taxon>
        <taxon>Kumtagia</taxon>
    </lineage>
</organism>
<dbReference type="InterPro" id="IPR036388">
    <property type="entry name" value="WH-like_DNA-bd_sf"/>
</dbReference>
<dbReference type="Pfam" id="PF08281">
    <property type="entry name" value="Sigma70_r4_2"/>
    <property type="match status" value="1"/>
</dbReference>
<evidence type="ECO:0000259" key="6">
    <source>
        <dbReference type="Pfam" id="PF22029"/>
    </source>
</evidence>
<keyword evidence="2" id="KW-0805">Transcription regulation</keyword>
<dbReference type="Gene3D" id="1.10.10.10">
    <property type="entry name" value="Winged helix-like DNA-binding domain superfamily/Winged helix DNA-binding domain"/>
    <property type="match status" value="1"/>
</dbReference>
<gene>
    <name evidence="7" type="ORF">C7I84_27875</name>
</gene>
<keyword evidence="8" id="KW-1185">Reference proteome</keyword>
<reference evidence="7 8" key="1">
    <citation type="submission" date="2018-03" db="EMBL/GenBank/DDBJ databases">
        <title>The draft genome of Mesorhizobium sp. 6GN-30.</title>
        <authorList>
            <person name="Liu L."/>
            <person name="Li L."/>
            <person name="Wang T."/>
            <person name="Zhang X."/>
            <person name="Liang L."/>
        </authorList>
    </citation>
    <scope>NUCLEOTIDE SEQUENCE [LARGE SCALE GENOMIC DNA]</scope>
    <source>
        <strain evidence="7 8">6GN30</strain>
    </source>
</reference>
<dbReference type="Proteomes" id="UP000241229">
    <property type="component" value="Unassembled WGS sequence"/>
</dbReference>
<dbReference type="GO" id="GO:0006352">
    <property type="term" value="P:DNA-templated transcription initiation"/>
    <property type="evidence" value="ECO:0007669"/>
    <property type="project" value="InterPro"/>
</dbReference>
<evidence type="ECO:0000313" key="7">
    <source>
        <dbReference type="EMBL" id="PSJ51025.1"/>
    </source>
</evidence>
<name>A0A2P7RLI5_9HYPH</name>